<evidence type="ECO:0000313" key="4">
    <source>
        <dbReference type="EMBL" id="MBB5036658.1"/>
    </source>
</evidence>
<evidence type="ECO:0000256" key="3">
    <source>
        <dbReference type="SAM" id="SignalP"/>
    </source>
</evidence>
<dbReference type="Gene3D" id="2.130.10.10">
    <property type="entry name" value="YVTN repeat-like/Quinoprotein amine dehydrogenase"/>
    <property type="match status" value="2"/>
</dbReference>
<dbReference type="SMART" id="SM00320">
    <property type="entry name" value="WD40"/>
    <property type="match status" value="4"/>
</dbReference>
<dbReference type="InterPro" id="IPR015943">
    <property type="entry name" value="WD40/YVTN_repeat-like_dom_sf"/>
</dbReference>
<evidence type="ECO:0000313" key="5">
    <source>
        <dbReference type="Proteomes" id="UP000534294"/>
    </source>
</evidence>
<evidence type="ECO:0000256" key="2">
    <source>
        <dbReference type="ARBA" id="ARBA00022737"/>
    </source>
</evidence>
<feature type="signal peptide" evidence="3">
    <location>
        <begin position="1"/>
        <end position="21"/>
    </location>
</feature>
<dbReference type="InterPro" id="IPR001680">
    <property type="entry name" value="WD40_rpt"/>
</dbReference>
<dbReference type="RefSeq" id="WP_184205720.1">
    <property type="nucleotide sequence ID" value="NZ_JACHIF010000001.1"/>
</dbReference>
<dbReference type="Proteomes" id="UP000534294">
    <property type="component" value="Unassembled WGS sequence"/>
</dbReference>
<reference evidence="4 5" key="1">
    <citation type="submission" date="2020-08" db="EMBL/GenBank/DDBJ databases">
        <title>Genomic Encyclopedia of Type Strains, Phase IV (KMG-IV): sequencing the most valuable type-strain genomes for metagenomic binning, comparative biology and taxonomic classification.</title>
        <authorList>
            <person name="Goeker M."/>
        </authorList>
    </citation>
    <scope>NUCLEOTIDE SEQUENCE [LARGE SCALE GENOMIC DNA]</scope>
    <source>
        <strain evidence="4 5">DSM 12251</strain>
    </source>
</reference>
<keyword evidence="3" id="KW-0732">Signal</keyword>
<protein>
    <submittedName>
        <fullName evidence="4">WD40 repeat protein</fullName>
    </submittedName>
</protein>
<dbReference type="InterPro" id="IPR011044">
    <property type="entry name" value="Quino_amine_DH_bsu"/>
</dbReference>
<dbReference type="PANTHER" id="PTHR19848">
    <property type="entry name" value="WD40 REPEAT PROTEIN"/>
    <property type="match status" value="1"/>
</dbReference>
<gene>
    <name evidence="4" type="ORF">HNQ64_000892</name>
</gene>
<dbReference type="PANTHER" id="PTHR19848:SF8">
    <property type="entry name" value="F-BOX AND WD REPEAT DOMAIN CONTAINING 7"/>
    <property type="match status" value="1"/>
</dbReference>
<keyword evidence="2" id="KW-0677">Repeat</keyword>
<comment type="caution">
    <text evidence="4">The sequence shown here is derived from an EMBL/GenBank/DDBJ whole genome shotgun (WGS) entry which is preliminary data.</text>
</comment>
<dbReference type="SUPFAM" id="SSF82171">
    <property type="entry name" value="DPP6 N-terminal domain-like"/>
    <property type="match status" value="1"/>
</dbReference>
<dbReference type="AlphaFoldDB" id="A0A7W7YI83"/>
<name>A0A7W7YI83_9BACT</name>
<accession>A0A7W7YI83</accession>
<proteinExistence type="predicted"/>
<dbReference type="Pfam" id="PF00400">
    <property type="entry name" value="WD40"/>
    <property type="match status" value="1"/>
</dbReference>
<organism evidence="4 5">
    <name type="scientific">Prosthecobacter dejongeii</name>
    <dbReference type="NCBI Taxonomy" id="48465"/>
    <lineage>
        <taxon>Bacteria</taxon>
        <taxon>Pseudomonadati</taxon>
        <taxon>Verrucomicrobiota</taxon>
        <taxon>Verrucomicrobiia</taxon>
        <taxon>Verrucomicrobiales</taxon>
        <taxon>Verrucomicrobiaceae</taxon>
        <taxon>Prosthecobacter</taxon>
    </lineage>
</organism>
<dbReference type="EMBL" id="JACHIF010000001">
    <property type="protein sequence ID" value="MBB5036658.1"/>
    <property type="molecule type" value="Genomic_DNA"/>
</dbReference>
<keyword evidence="1" id="KW-0853">WD repeat</keyword>
<keyword evidence="5" id="KW-1185">Reference proteome</keyword>
<dbReference type="SUPFAM" id="SSF50969">
    <property type="entry name" value="YVTN repeat-like/Quinoprotein amine dehydrogenase"/>
    <property type="match status" value="1"/>
</dbReference>
<sequence>MQSFYHAFLLTALLWPLSSLAQSPEVPPADWKLEFLPRTAPTLLGHLGEPEIGSLLPEREPRMVWHPSGRLFVSNSEMYIPEEEVVIQVWSTPTPTLPAKCKGALNAGGGWALSTAGNRLCAQAYKPTEKSPYLDSDEYLAVSCFRFPEGVRIWKHALKKEEELVATCFSTDDKKVLAATQQGTLCTLRVLDAETGVEESRLVVPGSQNRFPSPECLAAIGDEFVMLLKPQTEDAQMFQVKLNPLRLDPGPFKGVLLDNMRRLVVSKDERYLAIFGGENYEVLQATKGGWESCLDGRVRDLWADHGSFLTTSIFSPDSRWLFVSTSEEAKVIDLAAQKVVKELPGGEGAAWSPDGTKILVMEHSGIGVFDTSDWSYRPSVESQHDCPVLQVKFIPDGKTLVSRDHNGLIVWDVETRKPRALLQGSRKTCHFDSFVLANGGQDIIAGDGWDYLRWTLPSADIPPPGRPEKKMGTLAFGGVLNPEEQHSHQGLFADVTGQRIITATTEGILLRDLSRLGTVKTLSSLRAKRFSADDHLVFLDSENVCAHHSNGEVSHLDLKSDELTKLAEHKGANYSGLWLPGRECYVSMSGSAILFIHAKTGAITQTLRPRRGGAFFSPTFDRGGLGFAVTPDEKMAAVYLVDLSRSQKFVSLWDIDSAQMLALQELPGMDVNCLDFSANGKVLAIGHQNTAISLWDVSKLLSLAPPPELPARTSTGSRQNLQLSVVTEGPMEPLPDADGHQWSFHADGSCSVAERLPSFGSLKVNGKPFVSRAVAYLKKVGNEKVATPFSLDRQGEIEGEGVWVNRHLGLHSLFMTTGTVVHAVDGFTNTTDRTAKVDISFEIQYPGDSQGIMTAAETPLKIPQDGQFSLGANDRWLAPTDSGKVGETLVATRIQALVKKESPRMHWHMVDKKLQVIYSAEIPPGETRWLIHGVTLVKRYAEGTINAITGFPDHADVGHYVPAGNESQGLNFGRPDLWNPEHQKGPLPSTMVWSSADPKPKPESDGLGLTWEMQYDHGRYGELGATSVNQIWFDGHPARMTVGQSLLHAHSKGQLVIPPSIGLYDPLSKISVYRKDQNLEGGIATVWQDRFYHAGQEAQTVRVSYVTTFRSPVIEVWDAKGQKHSVADFKGSALGLGGASAFVLEGEQQPATLLAFHREGAAICPTVRWLGPRAIALDYEFRLEPKVPVTLLHGACQRPLKAFGGALPAFADWLPLKLLPSPSAPSSKTGQIAVQPVSILNYVVDPSP</sequence>
<evidence type="ECO:0000256" key="1">
    <source>
        <dbReference type="ARBA" id="ARBA00022574"/>
    </source>
</evidence>
<feature type="chain" id="PRO_5031466823" evidence="3">
    <location>
        <begin position="22"/>
        <end position="1248"/>
    </location>
</feature>